<dbReference type="OrthoDB" id="9811073at2"/>
<organism evidence="3 4">
    <name type="scientific">Thioclava pacifica DSM 10166</name>
    <dbReference type="NCBI Taxonomy" id="1353537"/>
    <lineage>
        <taxon>Bacteria</taxon>
        <taxon>Pseudomonadati</taxon>
        <taxon>Pseudomonadota</taxon>
        <taxon>Alphaproteobacteria</taxon>
        <taxon>Rhodobacterales</taxon>
        <taxon>Paracoccaceae</taxon>
        <taxon>Thioclava</taxon>
    </lineage>
</organism>
<proteinExistence type="predicted"/>
<dbReference type="Proteomes" id="UP000027432">
    <property type="component" value="Unassembled WGS sequence"/>
</dbReference>
<dbReference type="PANTHER" id="PTHR11669">
    <property type="entry name" value="REPLICATION FACTOR C / DNA POLYMERASE III GAMMA-TAU SUBUNIT"/>
    <property type="match status" value="1"/>
</dbReference>
<feature type="domain" description="AAA+ ATPase" evidence="2">
    <location>
        <begin position="43"/>
        <end position="205"/>
    </location>
</feature>
<dbReference type="NCBIfam" id="NF005677">
    <property type="entry name" value="PRK07471.1"/>
    <property type="match status" value="1"/>
</dbReference>
<evidence type="ECO:0000256" key="1">
    <source>
        <dbReference type="SAM" id="MobiDB-lite"/>
    </source>
</evidence>
<dbReference type="AlphaFoldDB" id="A0A074J6G9"/>
<evidence type="ECO:0000259" key="2">
    <source>
        <dbReference type="SMART" id="SM00382"/>
    </source>
</evidence>
<dbReference type="InterPro" id="IPR003593">
    <property type="entry name" value="AAA+_ATPase"/>
</dbReference>
<protein>
    <recommendedName>
        <fullName evidence="2">AAA+ ATPase domain-containing protein</fullName>
    </recommendedName>
</protein>
<dbReference type="Gene3D" id="3.40.50.300">
    <property type="entry name" value="P-loop containing nucleotide triphosphate hydrolases"/>
    <property type="match status" value="1"/>
</dbReference>
<dbReference type="GO" id="GO:0009360">
    <property type="term" value="C:DNA polymerase III complex"/>
    <property type="evidence" value="ECO:0007669"/>
    <property type="project" value="TreeGrafter"/>
</dbReference>
<dbReference type="EMBL" id="AUND01000039">
    <property type="protein sequence ID" value="KEO51178.1"/>
    <property type="molecule type" value="Genomic_DNA"/>
</dbReference>
<dbReference type="GO" id="GO:0006261">
    <property type="term" value="P:DNA-templated DNA replication"/>
    <property type="evidence" value="ECO:0007669"/>
    <property type="project" value="TreeGrafter"/>
</dbReference>
<dbReference type="PANTHER" id="PTHR11669:SF8">
    <property type="entry name" value="DNA POLYMERASE III SUBUNIT DELTA"/>
    <property type="match status" value="1"/>
</dbReference>
<evidence type="ECO:0000313" key="3">
    <source>
        <dbReference type="EMBL" id="KEO51178.1"/>
    </source>
</evidence>
<feature type="region of interest" description="Disordered" evidence="1">
    <location>
        <begin position="73"/>
        <end position="100"/>
    </location>
</feature>
<dbReference type="Pfam" id="PF13177">
    <property type="entry name" value="DNA_pol3_delta2"/>
    <property type="match status" value="1"/>
</dbReference>
<name>A0A074J6G9_9RHOB</name>
<dbReference type="InterPro" id="IPR027417">
    <property type="entry name" value="P-loop_NTPase"/>
</dbReference>
<evidence type="ECO:0000313" key="4">
    <source>
        <dbReference type="Proteomes" id="UP000027432"/>
    </source>
</evidence>
<dbReference type="eggNOG" id="COG0470">
    <property type="taxonomic scope" value="Bacteria"/>
</dbReference>
<comment type="caution">
    <text evidence="3">The sequence shown here is derived from an EMBL/GenBank/DDBJ whole genome shotgun (WGS) entry which is preliminary data.</text>
</comment>
<dbReference type="RefSeq" id="WP_038079256.1">
    <property type="nucleotide sequence ID" value="NZ_AUND01000039.1"/>
</dbReference>
<dbReference type="SUPFAM" id="SSF52540">
    <property type="entry name" value="P-loop containing nucleoside triphosphate hydrolases"/>
    <property type="match status" value="1"/>
</dbReference>
<dbReference type="STRING" id="1353537.TP2_12345"/>
<sequence length="374" mass="40035">MSLADLPDPTLAPGARHPRDTVRLVGQTRAEEDFLDAFNMGRLHHGWLLTGPRGVGKATLAWRITRFLLTQPEDDGPGLFGEPEKPTSLEPDPHHPALSRIHAGSEPGIFVLKRGPNATESALSQDIRVDEVRKLKSFLHLSAAEGGRRVVIVDAADEMNIQAANALLKLLEEPPARVTFLLIAHQPARLLPTIRSRCRELRLGTLGPTQMETAIAAAEEDGEPPELDHLALAALSGGSVGAAIRLINQDGLTTYAKLVSLMASLPRLDRLGALALAESCTGKANENRYELVLNLIDLFLSRAARAGVMGPPSPEAAPGEAELLARLSPDEQAAMKWATLHDAMGARARHGRAVNLDPAALVMDIVLEITAAAS</sequence>
<reference evidence="3 4" key="1">
    <citation type="submission" date="2013-07" db="EMBL/GenBank/DDBJ databases">
        <title>Thioclava pacifica DSM 10166 Genome Sequencing.</title>
        <authorList>
            <person name="Lai Q."/>
            <person name="Shao Z."/>
        </authorList>
    </citation>
    <scope>NUCLEOTIDE SEQUENCE [LARGE SCALE GENOMIC DNA]</scope>
    <source>
        <strain evidence="3 4">DSM 10166</strain>
    </source>
</reference>
<gene>
    <name evidence="3" type="ORF">TP2_12345</name>
</gene>
<dbReference type="InterPro" id="IPR050238">
    <property type="entry name" value="DNA_Rep/Repair_Clamp_Loader"/>
</dbReference>
<keyword evidence="4" id="KW-1185">Reference proteome</keyword>
<dbReference type="SMART" id="SM00382">
    <property type="entry name" value="AAA"/>
    <property type="match status" value="1"/>
</dbReference>
<feature type="compositionally biased region" description="Basic and acidic residues" evidence="1">
    <location>
        <begin position="82"/>
        <end position="95"/>
    </location>
</feature>
<accession>A0A074J6G9</accession>